<reference evidence="2" key="1">
    <citation type="submission" date="2022-11" db="UniProtKB">
        <authorList>
            <consortium name="WormBaseParasite"/>
        </authorList>
    </citation>
    <scope>IDENTIFICATION</scope>
</reference>
<name>A0A914KLR1_MELIC</name>
<organism evidence="1 2">
    <name type="scientific">Meloidogyne incognita</name>
    <name type="common">Southern root-knot nematode worm</name>
    <name type="synonym">Oxyuris incognita</name>
    <dbReference type="NCBI Taxonomy" id="6306"/>
    <lineage>
        <taxon>Eukaryota</taxon>
        <taxon>Metazoa</taxon>
        <taxon>Ecdysozoa</taxon>
        <taxon>Nematoda</taxon>
        <taxon>Chromadorea</taxon>
        <taxon>Rhabditida</taxon>
        <taxon>Tylenchina</taxon>
        <taxon>Tylenchomorpha</taxon>
        <taxon>Tylenchoidea</taxon>
        <taxon>Meloidogynidae</taxon>
        <taxon>Meloidogyninae</taxon>
        <taxon>Meloidogyne</taxon>
        <taxon>Meloidogyne incognita group</taxon>
    </lineage>
</organism>
<evidence type="ECO:0000313" key="2">
    <source>
        <dbReference type="WBParaSite" id="Minc3s00042g02370"/>
    </source>
</evidence>
<evidence type="ECO:0000313" key="1">
    <source>
        <dbReference type="Proteomes" id="UP000887563"/>
    </source>
</evidence>
<dbReference type="WBParaSite" id="Minc3s00042g02370">
    <property type="protein sequence ID" value="Minc3s00042g02370"/>
    <property type="gene ID" value="Minc3s00042g02370"/>
</dbReference>
<accession>A0A914KLR1</accession>
<dbReference type="Proteomes" id="UP000887563">
    <property type="component" value="Unplaced"/>
</dbReference>
<sequence>MKFGLIRDEDAVFLSKKHDAICYKKMGQIGKISVPSLTFNDGDTYGCGIIYSPTKMSGISPPQIFHTQNGQLIGKAVKVKDHSSYQPWIELKLCSVETNFGNDLTTKPFKYAISKHIVTDEFYN</sequence>
<proteinExistence type="predicted"/>
<dbReference type="InterPro" id="IPR043136">
    <property type="entry name" value="B30.2/SPRY_sf"/>
</dbReference>
<protein>
    <submittedName>
        <fullName evidence="2">Uncharacterized protein</fullName>
    </submittedName>
</protein>
<dbReference type="AlphaFoldDB" id="A0A914KLR1"/>
<dbReference type="Gene3D" id="2.60.120.920">
    <property type="match status" value="1"/>
</dbReference>
<keyword evidence="1" id="KW-1185">Reference proteome</keyword>